<evidence type="ECO:0000313" key="11">
    <source>
        <dbReference type="EMBL" id="GAU33619.1"/>
    </source>
</evidence>
<feature type="chain" id="PRO_5016278681" description="Peptidase S8/S53 domain-containing protein" evidence="8">
    <location>
        <begin position="28"/>
        <end position="443"/>
    </location>
</feature>
<dbReference type="Gene3D" id="3.50.30.30">
    <property type="match status" value="1"/>
</dbReference>
<evidence type="ECO:0000256" key="7">
    <source>
        <dbReference type="PROSITE-ProRule" id="PRU01240"/>
    </source>
</evidence>
<protein>
    <recommendedName>
        <fullName evidence="13">Peptidase S8/S53 domain-containing protein</fullName>
    </recommendedName>
</protein>
<dbReference type="PRINTS" id="PR00723">
    <property type="entry name" value="SUBTILISIN"/>
</dbReference>
<proteinExistence type="inferred from homology"/>
<comment type="caution">
    <text evidence="7">Lacks conserved residue(s) required for the propagation of feature annotation.</text>
</comment>
<evidence type="ECO:0000313" key="12">
    <source>
        <dbReference type="Proteomes" id="UP000242715"/>
    </source>
</evidence>
<dbReference type="GO" id="GO:0004252">
    <property type="term" value="F:serine-type endopeptidase activity"/>
    <property type="evidence" value="ECO:0007669"/>
    <property type="project" value="InterPro"/>
</dbReference>
<dbReference type="Gene3D" id="3.30.70.80">
    <property type="entry name" value="Peptidase S8 propeptide/proteinase inhibitor I9"/>
    <property type="match status" value="1"/>
</dbReference>
<dbReference type="InterPro" id="IPR023828">
    <property type="entry name" value="Peptidase_S8_Ser-AS"/>
</dbReference>
<dbReference type="GO" id="GO:0006508">
    <property type="term" value="P:proteolysis"/>
    <property type="evidence" value="ECO:0007669"/>
    <property type="project" value="UniProtKB-KW"/>
</dbReference>
<evidence type="ECO:0000256" key="2">
    <source>
        <dbReference type="ARBA" id="ARBA00011073"/>
    </source>
</evidence>
<dbReference type="InterPro" id="IPR045051">
    <property type="entry name" value="SBT"/>
</dbReference>
<dbReference type="FunFam" id="3.30.70.80:FF:000003">
    <property type="entry name" value="Subtilisin-like protease SBT1.9"/>
    <property type="match status" value="1"/>
</dbReference>
<dbReference type="Pfam" id="PF05922">
    <property type="entry name" value="Inhibitor_I9"/>
    <property type="match status" value="1"/>
</dbReference>
<evidence type="ECO:0000259" key="10">
    <source>
        <dbReference type="Pfam" id="PF05922"/>
    </source>
</evidence>
<keyword evidence="3" id="KW-0645">Protease</keyword>
<organism evidence="11 12">
    <name type="scientific">Trifolium subterraneum</name>
    <name type="common">Subterranean clover</name>
    <dbReference type="NCBI Taxonomy" id="3900"/>
    <lineage>
        <taxon>Eukaryota</taxon>
        <taxon>Viridiplantae</taxon>
        <taxon>Streptophyta</taxon>
        <taxon>Embryophyta</taxon>
        <taxon>Tracheophyta</taxon>
        <taxon>Spermatophyta</taxon>
        <taxon>Magnoliopsida</taxon>
        <taxon>eudicotyledons</taxon>
        <taxon>Gunneridae</taxon>
        <taxon>Pentapetalae</taxon>
        <taxon>rosids</taxon>
        <taxon>fabids</taxon>
        <taxon>Fabales</taxon>
        <taxon>Fabaceae</taxon>
        <taxon>Papilionoideae</taxon>
        <taxon>50 kb inversion clade</taxon>
        <taxon>NPAAA clade</taxon>
        <taxon>Hologalegina</taxon>
        <taxon>IRL clade</taxon>
        <taxon>Trifolieae</taxon>
        <taxon>Trifolium</taxon>
    </lineage>
</organism>
<name>A0A2Z6NPT6_TRISU</name>
<sequence length="443" mass="48222">MAPHISQCSLFSYITLFHLIFITLAQSDNYIIHMNLSDMPKAFSTHHTWYHSTLSSVLENSQLTTTNNLNSQILSKLIYTYTHAMNGFSANSSPKEHESLKNSLGYISSIPDLPLKIDTTHSPQFLGLNPNKGAWHDSNFGKDVIIGFIDTGVWPESESFKDIGITNIPSKWKGQCENSIHFDSSLCNKKLIVPLYEDPVAIGTFAAMEKGVFVSTSAGNDGPDLTTLHKGTPWVITVAAGTMDRDFHGTLTLGNGFGVKAAPSVDSYSSRGPSYSCKFVLKPDITAPGTSILAAWPTNVPVFELNSHKFFSKFNMDSGTSMSCPHVAGVAALIKGAHRDWSPAAIRSAIMTTSDIFDNTNEQIKDIDSGDKATPFALGAGHVNPNRALNPGLVYDVGVQDYVNLLCALEYSQQNITTITRSSSNDCSKPSLDLNYPSFIAFC</sequence>
<dbReference type="GO" id="GO:0005576">
    <property type="term" value="C:extracellular region"/>
    <property type="evidence" value="ECO:0007669"/>
    <property type="project" value="UniProtKB-SubCell"/>
</dbReference>
<evidence type="ECO:0000256" key="3">
    <source>
        <dbReference type="ARBA" id="ARBA00022670"/>
    </source>
</evidence>
<dbReference type="Gene3D" id="3.40.50.200">
    <property type="entry name" value="Peptidase S8/S53 domain"/>
    <property type="match status" value="3"/>
</dbReference>
<comment type="similarity">
    <text evidence="2 7">Belongs to the peptidase S8 family.</text>
</comment>
<dbReference type="Proteomes" id="UP000242715">
    <property type="component" value="Unassembled WGS sequence"/>
</dbReference>
<evidence type="ECO:0000256" key="8">
    <source>
        <dbReference type="SAM" id="SignalP"/>
    </source>
</evidence>
<dbReference type="Gene3D" id="2.60.40.2310">
    <property type="match status" value="1"/>
</dbReference>
<comment type="subcellular location">
    <subcellularLocation>
        <location evidence="1">Secreted</location>
    </subcellularLocation>
</comment>
<dbReference type="PANTHER" id="PTHR10795">
    <property type="entry name" value="PROPROTEIN CONVERTASE SUBTILISIN/KEXIN"/>
    <property type="match status" value="1"/>
</dbReference>
<evidence type="ECO:0000256" key="4">
    <source>
        <dbReference type="ARBA" id="ARBA00022729"/>
    </source>
</evidence>
<dbReference type="Pfam" id="PF00082">
    <property type="entry name" value="Peptidase_S8"/>
    <property type="match status" value="1"/>
</dbReference>
<dbReference type="PROSITE" id="PS51892">
    <property type="entry name" value="SUBTILASE"/>
    <property type="match status" value="1"/>
</dbReference>
<gene>
    <name evidence="11" type="ORF">TSUD_360000</name>
</gene>
<dbReference type="AlphaFoldDB" id="A0A2Z6NPT6"/>
<dbReference type="InterPro" id="IPR037045">
    <property type="entry name" value="S8pro/Inhibitor_I9_sf"/>
</dbReference>
<dbReference type="InterPro" id="IPR015500">
    <property type="entry name" value="Peptidase_S8_subtilisin-rel"/>
</dbReference>
<evidence type="ECO:0008006" key="13">
    <source>
        <dbReference type="Google" id="ProtNLM"/>
    </source>
</evidence>
<dbReference type="InterPro" id="IPR000209">
    <property type="entry name" value="Peptidase_S8/S53_dom"/>
</dbReference>
<reference evidence="12" key="1">
    <citation type="journal article" date="2017" name="Front. Plant Sci.">
        <title>Climate Clever Clovers: New Paradigm to Reduce the Environmental Footprint of Ruminants by Breeding Low Methanogenic Forages Utilizing Haplotype Variation.</title>
        <authorList>
            <person name="Kaur P."/>
            <person name="Appels R."/>
            <person name="Bayer P.E."/>
            <person name="Keeble-Gagnere G."/>
            <person name="Wang J."/>
            <person name="Hirakawa H."/>
            <person name="Shirasawa K."/>
            <person name="Vercoe P."/>
            <person name="Stefanova K."/>
            <person name="Durmic Z."/>
            <person name="Nichols P."/>
            <person name="Revell C."/>
            <person name="Isobe S.N."/>
            <person name="Edwards D."/>
            <person name="Erskine W."/>
        </authorList>
    </citation>
    <scope>NUCLEOTIDE SEQUENCE [LARGE SCALE GENOMIC DNA]</scope>
    <source>
        <strain evidence="12">cv. Daliak</strain>
    </source>
</reference>
<evidence type="ECO:0000256" key="6">
    <source>
        <dbReference type="ARBA" id="ARBA00022825"/>
    </source>
</evidence>
<evidence type="ECO:0000259" key="9">
    <source>
        <dbReference type="Pfam" id="PF00082"/>
    </source>
</evidence>
<keyword evidence="6" id="KW-0720">Serine protease</keyword>
<dbReference type="InterPro" id="IPR036852">
    <property type="entry name" value="Peptidase_S8/S53_dom_sf"/>
</dbReference>
<accession>A0A2Z6NPT6</accession>
<keyword evidence="5" id="KW-0378">Hydrolase</keyword>
<keyword evidence="4 8" id="KW-0732">Signal</keyword>
<evidence type="ECO:0000256" key="5">
    <source>
        <dbReference type="ARBA" id="ARBA00022801"/>
    </source>
</evidence>
<dbReference type="SUPFAM" id="SSF52743">
    <property type="entry name" value="Subtilisin-like"/>
    <property type="match status" value="1"/>
</dbReference>
<keyword evidence="12" id="KW-1185">Reference proteome</keyword>
<feature type="domain" description="Peptidase S8/S53" evidence="9">
    <location>
        <begin position="205"/>
        <end position="381"/>
    </location>
</feature>
<evidence type="ECO:0000256" key="1">
    <source>
        <dbReference type="ARBA" id="ARBA00004613"/>
    </source>
</evidence>
<feature type="domain" description="Inhibitor I9" evidence="10">
    <location>
        <begin position="29"/>
        <end position="117"/>
    </location>
</feature>
<dbReference type="OrthoDB" id="206201at2759"/>
<dbReference type="EMBL" id="DF973532">
    <property type="protein sequence ID" value="GAU33619.1"/>
    <property type="molecule type" value="Genomic_DNA"/>
</dbReference>
<dbReference type="PROSITE" id="PS00138">
    <property type="entry name" value="SUBTILASE_SER"/>
    <property type="match status" value="1"/>
</dbReference>
<feature type="signal peptide" evidence="8">
    <location>
        <begin position="1"/>
        <end position="27"/>
    </location>
</feature>
<dbReference type="InterPro" id="IPR010259">
    <property type="entry name" value="S8pro/Inhibitor_I9"/>
</dbReference>